<dbReference type="NCBIfam" id="NF045794">
    <property type="entry name" value="CsxC_fam"/>
    <property type="match status" value="1"/>
</dbReference>
<dbReference type="RefSeq" id="WP_077713853.1">
    <property type="nucleotide sequence ID" value="NZ_CP019698.1"/>
</dbReference>
<dbReference type="EMBL" id="CP019698">
    <property type="protein sequence ID" value="AQS58827.1"/>
    <property type="molecule type" value="Genomic_DNA"/>
</dbReference>
<dbReference type="OrthoDB" id="2381017at2"/>
<dbReference type="Proteomes" id="UP000189464">
    <property type="component" value="Chromosome"/>
</dbReference>
<dbReference type="Pfam" id="PF25250">
    <property type="entry name" value="DUF7852"/>
    <property type="match status" value="1"/>
</dbReference>
<accession>A0A1S6IVN4</accession>
<dbReference type="STRING" id="1833852.B0537_06865"/>
<evidence type="ECO:0000313" key="3">
    <source>
        <dbReference type="EMBL" id="AQS58827.1"/>
    </source>
</evidence>
<proteinExistence type="predicted"/>
<gene>
    <name evidence="3" type="ORF">B0537_06865</name>
</gene>
<protein>
    <recommendedName>
        <fullName evidence="2">DUF7852 domain-containing protein</fullName>
    </recommendedName>
</protein>
<organism evidence="3 4">
    <name type="scientific">Desulforamulus ferrireducens</name>
    <dbReference type="NCBI Taxonomy" id="1833852"/>
    <lineage>
        <taxon>Bacteria</taxon>
        <taxon>Bacillati</taxon>
        <taxon>Bacillota</taxon>
        <taxon>Clostridia</taxon>
        <taxon>Eubacteriales</taxon>
        <taxon>Peptococcaceae</taxon>
        <taxon>Desulforamulus</taxon>
    </lineage>
</organism>
<evidence type="ECO:0000313" key="4">
    <source>
        <dbReference type="Proteomes" id="UP000189464"/>
    </source>
</evidence>
<keyword evidence="4" id="KW-1185">Reference proteome</keyword>
<feature type="compositionally biased region" description="Acidic residues" evidence="1">
    <location>
        <begin position="59"/>
        <end position="77"/>
    </location>
</feature>
<evidence type="ECO:0000259" key="2">
    <source>
        <dbReference type="Pfam" id="PF25250"/>
    </source>
</evidence>
<reference evidence="3 4" key="1">
    <citation type="journal article" date="2016" name="Int. J. Syst. Evol. Microbiol.">
        <title>Desulfotomaculum ferrireducens sp. nov., a moderately thermophilic sulfate-reducing and dissimilatory Fe(III)-reducing bacterium isolated from compost.</title>
        <authorList>
            <person name="Yang G."/>
            <person name="Guo J."/>
            <person name="Zhuang L."/>
            <person name="Yuan Y."/>
            <person name="Zhou S."/>
        </authorList>
    </citation>
    <scope>NUCLEOTIDE SEQUENCE [LARGE SCALE GENOMIC DNA]</scope>
    <source>
        <strain evidence="3 4">GSS09</strain>
    </source>
</reference>
<dbReference type="AlphaFoldDB" id="A0A1S6IVN4"/>
<feature type="domain" description="DUF7852" evidence="2">
    <location>
        <begin position="188"/>
        <end position="311"/>
    </location>
</feature>
<sequence>MFDQIYQTFPTPKIVEVIKDMFSGIKFVQAQAAKSNNTDLIEKFEGIEEQAPESNEINEVPEVETSESDSAEVEETATDQTEYSVRKPEILEKIDMFLNMKHPAKLPAEQDDFIKEDTETKQEMLVKEEPQEEQCQPCEHKQEDTQENLPHMDTKIDLTEVNNPSGKEECPSINNNLPMILENPPVITEVKNTENEHVETHADCPPCASVSSNTVINCESNLVPANNVITTGALAKIPLVLAQFQVQLNINAKIDLPEAALEVKEIHNSTKVTQSRLLLEPGIVGDSGNLFLKGFIRKNITYATVNCSNKEGVCGDLHHCIVDIPFACTTTVTYAIPPLPPVANSVEEFQFFRKQDLPVGFAEKDKLLSADMSEYNQVSVEYFNELPYCDLISSKIVQYDEFINRTDLSEEAPFEEKVFNCIEEKIVLTLTLQLLQKQLVQIPPVIIPFVQRATWDEPAEEFFEDMAGGADEDASLANYDKLIQTVAQTIENRDKIGEPGG</sequence>
<feature type="region of interest" description="Disordered" evidence="1">
    <location>
        <begin position="48"/>
        <end position="84"/>
    </location>
</feature>
<evidence type="ECO:0000256" key="1">
    <source>
        <dbReference type="SAM" id="MobiDB-lite"/>
    </source>
</evidence>
<dbReference type="InterPro" id="IPR054845">
    <property type="entry name" value="Exosporium_prot_C"/>
</dbReference>
<dbReference type="KEGG" id="dfg:B0537_06865"/>
<dbReference type="InterPro" id="IPR057174">
    <property type="entry name" value="DUF7852"/>
</dbReference>
<name>A0A1S6IVN4_9FIRM</name>